<evidence type="ECO:0000259" key="8">
    <source>
        <dbReference type="SMART" id="SM00904"/>
    </source>
</evidence>
<keyword evidence="4" id="KW-0808">Transferase</keyword>
<dbReference type="Pfam" id="PF01687">
    <property type="entry name" value="Flavokinase"/>
    <property type="match status" value="1"/>
</dbReference>
<dbReference type="InterPro" id="IPR015865">
    <property type="entry name" value="Riboflavin_kinase_bac/euk"/>
</dbReference>
<organism evidence="9 10">
    <name type="scientific">Candidatus Kaiserbacteria bacterium RIFCSPHIGHO2_02_FULL_59_21</name>
    <dbReference type="NCBI Taxonomy" id="1798500"/>
    <lineage>
        <taxon>Bacteria</taxon>
        <taxon>Candidatus Kaiseribacteriota</taxon>
    </lineage>
</organism>
<dbReference type="PANTHER" id="PTHR22749:SF6">
    <property type="entry name" value="RIBOFLAVIN KINASE"/>
    <property type="match status" value="1"/>
</dbReference>
<keyword evidence="3" id="KW-0288">FMN</keyword>
<sequence length="120" mass="12992">MKSFSGVVQKGTKRAASLGYPTVNIPLDDASVSGIYAARVAVGDARYLAAAFADPTRRVLEAHIIDASPDLYGKEITIELIENLRDSATFESDDTLRAAIADDVQKVREYFKSGTLRSIP</sequence>
<evidence type="ECO:0000313" key="9">
    <source>
        <dbReference type="EMBL" id="OGG67034.1"/>
    </source>
</evidence>
<evidence type="ECO:0000256" key="4">
    <source>
        <dbReference type="ARBA" id="ARBA00022679"/>
    </source>
</evidence>
<dbReference type="EMBL" id="MFLN01000029">
    <property type="protein sequence ID" value="OGG67034.1"/>
    <property type="molecule type" value="Genomic_DNA"/>
</dbReference>
<evidence type="ECO:0000256" key="5">
    <source>
        <dbReference type="ARBA" id="ARBA00022741"/>
    </source>
</evidence>
<dbReference type="PANTHER" id="PTHR22749">
    <property type="entry name" value="RIBOFLAVIN KINASE/FMN ADENYLYLTRANSFERASE"/>
    <property type="match status" value="1"/>
</dbReference>
<evidence type="ECO:0000256" key="6">
    <source>
        <dbReference type="ARBA" id="ARBA00022840"/>
    </source>
</evidence>
<dbReference type="GO" id="GO:0009398">
    <property type="term" value="P:FMN biosynthetic process"/>
    <property type="evidence" value="ECO:0007669"/>
    <property type="project" value="TreeGrafter"/>
</dbReference>
<feature type="domain" description="Riboflavin kinase" evidence="8">
    <location>
        <begin position="1"/>
        <end position="112"/>
    </location>
</feature>
<reference evidence="9 10" key="1">
    <citation type="journal article" date="2016" name="Nat. Commun.">
        <title>Thousands of microbial genomes shed light on interconnected biogeochemical processes in an aquifer system.</title>
        <authorList>
            <person name="Anantharaman K."/>
            <person name="Brown C.T."/>
            <person name="Hug L.A."/>
            <person name="Sharon I."/>
            <person name="Castelle C.J."/>
            <person name="Probst A.J."/>
            <person name="Thomas B.C."/>
            <person name="Singh A."/>
            <person name="Wilkins M.J."/>
            <person name="Karaoz U."/>
            <person name="Brodie E.L."/>
            <person name="Williams K.H."/>
            <person name="Hubbard S.S."/>
            <person name="Banfield J.F."/>
        </authorList>
    </citation>
    <scope>NUCLEOTIDE SEQUENCE [LARGE SCALE GENOMIC DNA]</scope>
</reference>
<dbReference type="STRING" id="1798500.A3C21_02110"/>
<dbReference type="SUPFAM" id="SSF82114">
    <property type="entry name" value="Riboflavin kinase-like"/>
    <property type="match status" value="1"/>
</dbReference>
<accession>A0A1F6E010</accession>
<evidence type="ECO:0000313" key="10">
    <source>
        <dbReference type="Proteomes" id="UP000178572"/>
    </source>
</evidence>
<keyword evidence="5" id="KW-0547">Nucleotide-binding</keyword>
<proteinExistence type="predicted"/>
<dbReference type="Proteomes" id="UP000178572">
    <property type="component" value="Unassembled WGS sequence"/>
</dbReference>
<comment type="catalytic activity">
    <reaction evidence="7">
        <text>riboflavin + ATP = FMN + ADP + H(+)</text>
        <dbReference type="Rhea" id="RHEA:14357"/>
        <dbReference type="ChEBI" id="CHEBI:15378"/>
        <dbReference type="ChEBI" id="CHEBI:30616"/>
        <dbReference type="ChEBI" id="CHEBI:57986"/>
        <dbReference type="ChEBI" id="CHEBI:58210"/>
        <dbReference type="ChEBI" id="CHEBI:456216"/>
        <dbReference type="EC" id="2.7.1.26"/>
    </reaction>
</comment>
<evidence type="ECO:0000256" key="2">
    <source>
        <dbReference type="ARBA" id="ARBA00022630"/>
    </source>
</evidence>
<evidence type="ECO:0000256" key="1">
    <source>
        <dbReference type="ARBA" id="ARBA00012105"/>
    </source>
</evidence>
<comment type="caution">
    <text evidence="9">The sequence shown here is derived from an EMBL/GenBank/DDBJ whole genome shotgun (WGS) entry which is preliminary data.</text>
</comment>
<keyword evidence="2" id="KW-0285">Flavoprotein</keyword>
<evidence type="ECO:0000256" key="7">
    <source>
        <dbReference type="ARBA" id="ARBA00047880"/>
    </source>
</evidence>
<protein>
    <recommendedName>
        <fullName evidence="1">riboflavin kinase</fullName>
        <ecNumber evidence="1">2.7.1.26</ecNumber>
    </recommendedName>
</protein>
<dbReference type="InterPro" id="IPR023465">
    <property type="entry name" value="Riboflavin_kinase_dom_sf"/>
</dbReference>
<keyword evidence="6" id="KW-0067">ATP-binding</keyword>
<name>A0A1F6E010_9BACT</name>
<gene>
    <name evidence="9" type="ORF">A3C21_02110</name>
</gene>
<dbReference type="AlphaFoldDB" id="A0A1F6E010"/>
<dbReference type="InterPro" id="IPR023468">
    <property type="entry name" value="Riboflavin_kinase"/>
</dbReference>
<dbReference type="GO" id="GO:0005524">
    <property type="term" value="F:ATP binding"/>
    <property type="evidence" value="ECO:0007669"/>
    <property type="project" value="UniProtKB-KW"/>
</dbReference>
<evidence type="ECO:0000256" key="3">
    <source>
        <dbReference type="ARBA" id="ARBA00022643"/>
    </source>
</evidence>
<dbReference type="GO" id="GO:0008531">
    <property type="term" value="F:riboflavin kinase activity"/>
    <property type="evidence" value="ECO:0007669"/>
    <property type="project" value="UniProtKB-EC"/>
</dbReference>
<dbReference type="SMART" id="SM00904">
    <property type="entry name" value="Flavokinase"/>
    <property type="match status" value="1"/>
</dbReference>
<dbReference type="GO" id="GO:0009231">
    <property type="term" value="P:riboflavin biosynthetic process"/>
    <property type="evidence" value="ECO:0007669"/>
    <property type="project" value="InterPro"/>
</dbReference>
<dbReference type="Gene3D" id="2.40.30.30">
    <property type="entry name" value="Riboflavin kinase-like"/>
    <property type="match status" value="1"/>
</dbReference>
<dbReference type="EC" id="2.7.1.26" evidence="1"/>